<proteinExistence type="predicted"/>
<protein>
    <submittedName>
        <fullName evidence="1">Uncharacterized protein</fullName>
    </submittedName>
</protein>
<dbReference type="AlphaFoldDB" id="A0A085N3X8"/>
<accession>A0A085N3X8</accession>
<evidence type="ECO:0000313" key="1">
    <source>
        <dbReference type="EMBL" id="KFD64174.1"/>
    </source>
</evidence>
<organism evidence="1">
    <name type="scientific">Trichuris suis</name>
    <name type="common">pig whipworm</name>
    <dbReference type="NCBI Taxonomy" id="68888"/>
    <lineage>
        <taxon>Eukaryota</taxon>
        <taxon>Metazoa</taxon>
        <taxon>Ecdysozoa</taxon>
        <taxon>Nematoda</taxon>
        <taxon>Enoplea</taxon>
        <taxon>Dorylaimia</taxon>
        <taxon>Trichinellida</taxon>
        <taxon>Trichuridae</taxon>
        <taxon>Trichuris</taxon>
    </lineage>
</organism>
<reference evidence="1" key="1">
    <citation type="journal article" date="2014" name="Nat. Genet.">
        <title>Genome and transcriptome of the porcine whipworm Trichuris suis.</title>
        <authorList>
            <person name="Jex A.R."/>
            <person name="Nejsum P."/>
            <person name="Schwarz E.M."/>
            <person name="Hu L."/>
            <person name="Young N.D."/>
            <person name="Hall R.S."/>
            <person name="Korhonen P.K."/>
            <person name="Liao S."/>
            <person name="Thamsborg S."/>
            <person name="Xia J."/>
            <person name="Xu P."/>
            <person name="Wang S."/>
            <person name="Scheerlinck J.P."/>
            <person name="Hofmann A."/>
            <person name="Sternberg P.W."/>
            <person name="Wang J."/>
            <person name="Gasser R.B."/>
        </authorList>
    </citation>
    <scope>NUCLEOTIDE SEQUENCE [LARGE SCALE GENOMIC DNA]</scope>
    <source>
        <strain evidence="1">DCEP-RM93F</strain>
    </source>
</reference>
<gene>
    <name evidence="1" type="ORF">M514_23663</name>
</gene>
<sequence>MPALPWGFTRPMLQVEWVGAVDGRTSRTLQALHSEIVAGVMREMADAFRNGFLYLANHKLDLGGLGLSGLTEQGQIWPTKPIT</sequence>
<dbReference type="EMBL" id="KL367560">
    <property type="protein sequence ID" value="KFD64174.1"/>
    <property type="molecule type" value="Genomic_DNA"/>
</dbReference>
<dbReference type="Proteomes" id="UP000030758">
    <property type="component" value="Unassembled WGS sequence"/>
</dbReference>
<name>A0A085N3X8_9BILA</name>